<dbReference type="AlphaFoldDB" id="A0A8X8ATE0"/>
<keyword evidence="2 3" id="KW-0539">Nucleus</keyword>
<reference evidence="6 7" key="1">
    <citation type="submission" date="2020-02" db="EMBL/GenBank/DDBJ databases">
        <authorList>
            <person name="Ma Q."/>
            <person name="Huang Y."/>
            <person name="Song X."/>
            <person name="Pei D."/>
        </authorList>
    </citation>
    <scope>NUCLEOTIDE SEQUENCE [LARGE SCALE GENOMIC DNA]</scope>
    <source>
        <strain evidence="6">Sxm20200214</strain>
        <tissue evidence="6">Leaf</tissue>
    </source>
</reference>
<evidence type="ECO:0000256" key="2">
    <source>
        <dbReference type="ARBA" id="ARBA00023242"/>
    </source>
</evidence>
<evidence type="ECO:0000313" key="6">
    <source>
        <dbReference type="EMBL" id="KAG2311062.1"/>
    </source>
</evidence>
<feature type="region of interest" description="Disordered" evidence="4">
    <location>
        <begin position="1"/>
        <end position="132"/>
    </location>
</feature>
<feature type="compositionally biased region" description="Polar residues" evidence="4">
    <location>
        <begin position="17"/>
        <end position="38"/>
    </location>
</feature>
<evidence type="ECO:0000259" key="5">
    <source>
        <dbReference type="PROSITE" id="PS51017"/>
    </source>
</evidence>
<feature type="compositionally biased region" description="Basic and acidic residues" evidence="4">
    <location>
        <begin position="89"/>
        <end position="102"/>
    </location>
</feature>
<evidence type="ECO:0000256" key="4">
    <source>
        <dbReference type="SAM" id="MobiDB-lite"/>
    </source>
</evidence>
<evidence type="ECO:0000256" key="1">
    <source>
        <dbReference type="ARBA" id="ARBA00004123"/>
    </source>
</evidence>
<comment type="caution">
    <text evidence="6">The sequence shown here is derived from an EMBL/GenBank/DDBJ whole genome shotgun (WGS) entry which is preliminary data.</text>
</comment>
<feature type="region of interest" description="Disordered" evidence="4">
    <location>
        <begin position="248"/>
        <end position="280"/>
    </location>
</feature>
<dbReference type="GO" id="GO:0003700">
    <property type="term" value="F:DNA-binding transcription factor activity"/>
    <property type="evidence" value="ECO:0007669"/>
    <property type="project" value="TreeGrafter"/>
</dbReference>
<name>A0A8X8ATE0_BRACI</name>
<keyword evidence="7" id="KW-1185">Reference proteome</keyword>
<dbReference type="GO" id="GO:0005634">
    <property type="term" value="C:nucleus"/>
    <property type="evidence" value="ECO:0007669"/>
    <property type="project" value="UniProtKB-SubCell"/>
</dbReference>
<dbReference type="Proteomes" id="UP000886595">
    <property type="component" value="Unassembled WGS sequence"/>
</dbReference>
<feature type="compositionally biased region" description="Low complexity" evidence="4">
    <location>
        <begin position="47"/>
        <end position="57"/>
    </location>
</feature>
<dbReference type="PROSITE" id="PS51017">
    <property type="entry name" value="CCT"/>
    <property type="match status" value="1"/>
</dbReference>
<dbReference type="OrthoDB" id="60033at2759"/>
<feature type="compositionally biased region" description="Polar residues" evidence="4">
    <location>
        <begin position="163"/>
        <end position="180"/>
    </location>
</feature>
<dbReference type="InterPro" id="IPR010402">
    <property type="entry name" value="CCT_domain"/>
</dbReference>
<evidence type="ECO:0000256" key="3">
    <source>
        <dbReference type="PROSITE-ProRule" id="PRU00357"/>
    </source>
</evidence>
<feature type="region of interest" description="Disordered" evidence="4">
    <location>
        <begin position="163"/>
        <end position="221"/>
    </location>
</feature>
<dbReference type="PANTHER" id="PTHR31319">
    <property type="entry name" value="ZINC FINGER PROTEIN CONSTANS-LIKE 4"/>
    <property type="match status" value="1"/>
</dbReference>
<sequence length="280" mass="30535">MPYYEFDYSGGSGSEIGIQNKNSAKAESTQGSENNASMSDEDHKNENGSNGSMSNRDGGSDNGSGTQHRIGKSQTHFQTGLQTGQCMSKKAEEQGNLERDAKCSVQSLERNNDDMLNNGSSGNSQVAKDLHRTQNALQSLELALTKPSVPGDQRVGTRSVLRYSNHSAFSNNNGATSTNKAPEENVGSCSPGDSSVAKIMGSGLSSSDNPSNHLSSGSQLATHRDAALMKFRLKRKEQCFEKKVRYHRRKKKLAEHRPRVKGQFIRKRDDSKSGNEWTDS</sequence>
<dbReference type="InterPro" id="IPR045281">
    <property type="entry name" value="CONSTANS-like"/>
</dbReference>
<dbReference type="GO" id="GO:0009909">
    <property type="term" value="P:regulation of flower development"/>
    <property type="evidence" value="ECO:0007669"/>
    <property type="project" value="InterPro"/>
</dbReference>
<dbReference type="PANTHER" id="PTHR31319:SF77">
    <property type="entry name" value="ZINC FINGER PROTEIN CONSTANS-LIKE 4"/>
    <property type="match status" value="1"/>
</dbReference>
<proteinExistence type="predicted"/>
<evidence type="ECO:0000313" key="7">
    <source>
        <dbReference type="Proteomes" id="UP000886595"/>
    </source>
</evidence>
<gene>
    <name evidence="6" type="ORF">Bca52824_022619</name>
</gene>
<feature type="compositionally biased region" description="Low complexity" evidence="4">
    <location>
        <begin position="204"/>
        <end position="218"/>
    </location>
</feature>
<feature type="domain" description="CCT" evidence="5">
    <location>
        <begin position="224"/>
        <end position="267"/>
    </location>
</feature>
<dbReference type="EMBL" id="JAAMPC010000005">
    <property type="protein sequence ID" value="KAG2311062.1"/>
    <property type="molecule type" value="Genomic_DNA"/>
</dbReference>
<organism evidence="6 7">
    <name type="scientific">Brassica carinata</name>
    <name type="common">Ethiopian mustard</name>
    <name type="synonym">Abyssinian cabbage</name>
    <dbReference type="NCBI Taxonomy" id="52824"/>
    <lineage>
        <taxon>Eukaryota</taxon>
        <taxon>Viridiplantae</taxon>
        <taxon>Streptophyta</taxon>
        <taxon>Embryophyta</taxon>
        <taxon>Tracheophyta</taxon>
        <taxon>Spermatophyta</taxon>
        <taxon>Magnoliopsida</taxon>
        <taxon>eudicotyledons</taxon>
        <taxon>Gunneridae</taxon>
        <taxon>Pentapetalae</taxon>
        <taxon>rosids</taxon>
        <taxon>malvids</taxon>
        <taxon>Brassicales</taxon>
        <taxon>Brassicaceae</taxon>
        <taxon>Brassiceae</taxon>
        <taxon>Brassica</taxon>
    </lineage>
</organism>
<accession>A0A8X8ATE0</accession>
<protein>
    <recommendedName>
        <fullName evidence="5">CCT domain-containing protein</fullName>
    </recommendedName>
</protein>
<feature type="compositionally biased region" description="Polar residues" evidence="4">
    <location>
        <begin position="72"/>
        <end position="86"/>
    </location>
</feature>
<feature type="compositionally biased region" description="Polar residues" evidence="4">
    <location>
        <begin position="104"/>
        <end position="126"/>
    </location>
</feature>
<dbReference type="Pfam" id="PF06203">
    <property type="entry name" value="CCT"/>
    <property type="match status" value="1"/>
</dbReference>
<comment type="subcellular location">
    <subcellularLocation>
        <location evidence="1 3">Nucleus</location>
    </subcellularLocation>
</comment>
<feature type="compositionally biased region" description="Basic residues" evidence="4">
    <location>
        <begin position="248"/>
        <end position="260"/>
    </location>
</feature>